<evidence type="ECO:0000313" key="2">
    <source>
        <dbReference type="Proteomes" id="UP000054721"/>
    </source>
</evidence>
<comment type="caution">
    <text evidence="1">The sequence shown here is derived from an EMBL/GenBank/DDBJ whole genome shotgun (WGS) entry which is preliminary data.</text>
</comment>
<feature type="non-terminal residue" evidence="1">
    <location>
        <position position="71"/>
    </location>
</feature>
<name>A0A0V1LLD2_9BILA</name>
<dbReference type="Proteomes" id="UP000054721">
    <property type="component" value="Unassembled WGS sequence"/>
</dbReference>
<evidence type="ECO:0000313" key="1">
    <source>
        <dbReference type="EMBL" id="KRZ60313.1"/>
    </source>
</evidence>
<dbReference type="AlphaFoldDB" id="A0A0V1LLD2"/>
<keyword evidence="2" id="KW-1185">Reference proteome</keyword>
<dbReference type="EMBL" id="JYDW01000030">
    <property type="protein sequence ID" value="KRZ60313.1"/>
    <property type="molecule type" value="Genomic_DNA"/>
</dbReference>
<proteinExistence type="predicted"/>
<gene>
    <name evidence="1" type="ORF">T02_5355</name>
</gene>
<protein>
    <submittedName>
        <fullName evidence="1">Uncharacterized protein</fullName>
    </submittedName>
</protein>
<reference evidence="1 2" key="1">
    <citation type="submission" date="2015-05" db="EMBL/GenBank/DDBJ databases">
        <title>Evolution of Trichinella species and genotypes.</title>
        <authorList>
            <person name="Korhonen P.K."/>
            <person name="Edoardo P."/>
            <person name="Giuseppe L.R."/>
            <person name="Gasser R.B."/>
        </authorList>
    </citation>
    <scope>NUCLEOTIDE SEQUENCE [LARGE SCALE GENOMIC DNA]</scope>
    <source>
        <strain evidence="1">ISS10</strain>
    </source>
</reference>
<organism evidence="1 2">
    <name type="scientific">Trichinella nativa</name>
    <dbReference type="NCBI Taxonomy" id="6335"/>
    <lineage>
        <taxon>Eukaryota</taxon>
        <taxon>Metazoa</taxon>
        <taxon>Ecdysozoa</taxon>
        <taxon>Nematoda</taxon>
        <taxon>Enoplea</taxon>
        <taxon>Dorylaimia</taxon>
        <taxon>Trichinellida</taxon>
        <taxon>Trichinellidae</taxon>
        <taxon>Trichinella</taxon>
    </lineage>
</organism>
<sequence>MFCYNLQIALVDCWLQRTEINNLIKAFVRLNQFIKFTWISVLITNLSDVGVSKYVNLYESVQKLLKTHLIR</sequence>
<dbReference type="OrthoDB" id="6141689at2759"/>
<accession>A0A0V1LLD2</accession>